<dbReference type="Gene3D" id="3.40.190.290">
    <property type="match status" value="1"/>
</dbReference>
<comment type="caution">
    <text evidence="8">The sequence shown here is derived from an EMBL/GenBank/DDBJ whole genome shotgun (WGS) entry which is preliminary data.</text>
</comment>
<organism evidence="8 10">
    <name type="scientific">Yersinia nurmii</name>
    <dbReference type="NCBI Taxonomy" id="685706"/>
    <lineage>
        <taxon>Bacteria</taxon>
        <taxon>Pseudomonadati</taxon>
        <taxon>Pseudomonadota</taxon>
        <taxon>Gammaproteobacteria</taxon>
        <taxon>Enterobacterales</taxon>
        <taxon>Yersiniaceae</taxon>
        <taxon>Yersinia</taxon>
    </lineage>
</organism>
<feature type="domain" description="HTH lysR-type" evidence="6">
    <location>
        <begin position="1"/>
        <end position="63"/>
    </location>
</feature>
<keyword evidence="3" id="KW-0805">Transcription regulation</keyword>
<evidence type="ECO:0000259" key="6">
    <source>
        <dbReference type="PROSITE" id="PS50931"/>
    </source>
</evidence>
<gene>
    <name evidence="7" type="primary">dmlR_8</name>
    <name evidence="7" type="ORF">ERS137967_02589</name>
    <name evidence="8" type="ORF">QVN42_14095</name>
</gene>
<dbReference type="InterPro" id="IPR000847">
    <property type="entry name" value="LysR_HTH_N"/>
</dbReference>
<proteinExistence type="inferred from homology"/>
<evidence type="ECO:0000256" key="2">
    <source>
        <dbReference type="ARBA" id="ARBA00022491"/>
    </source>
</evidence>
<keyword evidence="4" id="KW-0238">DNA-binding</keyword>
<evidence type="ECO:0000313" key="9">
    <source>
        <dbReference type="Proteomes" id="UP000040578"/>
    </source>
</evidence>
<dbReference type="InterPro" id="IPR058163">
    <property type="entry name" value="LysR-type_TF_proteobact-type"/>
</dbReference>
<dbReference type="PANTHER" id="PTHR30537:SF5">
    <property type="entry name" value="HTH-TYPE TRANSCRIPTIONAL ACTIVATOR TTDR-RELATED"/>
    <property type="match status" value="1"/>
</dbReference>
<evidence type="ECO:0000256" key="4">
    <source>
        <dbReference type="ARBA" id="ARBA00023125"/>
    </source>
</evidence>
<dbReference type="InterPro" id="IPR036388">
    <property type="entry name" value="WH-like_DNA-bd_sf"/>
</dbReference>
<dbReference type="Gene3D" id="1.10.10.10">
    <property type="entry name" value="Winged helix-like DNA-binding domain superfamily/Winged helix DNA-binding domain"/>
    <property type="match status" value="1"/>
</dbReference>
<protein>
    <submittedName>
        <fullName evidence="8">LysR family transcriptional regulator</fullName>
    </submittedName>
</protein>
<accession>A0AAW7K739</accession>
<dbReference type="RefSeq" id="WP_049599513.1">
    <property type="nucleotide sequence ID" value="NZ_CPYD01000009.1"/>
</dbReference>
<evidence type="ECO:0000313" key="7">
    <source>
        <dbReference type="EMBL" id="CNE80659.1"/>
    </source>
</evidence>
<dbReference type="InterPro" id="IPR036390">
    <property type="entry name" value="WH_DNA-bd_sf"/>
</dbReference>
<sequence>MSLPSDVHRLLPAFLSAAQSDNFSAAARQLGVTPAAISKNVRVLEAKLGVRLFQRNTHNVVLTDEGEALLARVAPLWQALSTALERVQRQEQQPSGTVRISVIPGFAHQLLMPLIPTFLARYPQIDLDISLDAKVVNLVGEGFDVAIGSRNDPDSRLIAREFSPIQMVLAASPDYLAKNGTPQTIEDLYQHQALLHRNPATGRVVKWQLQQDHRVKSVEPAGRLIVSQPAMLLDATLANMGIAYLAKWHAVAHFSTGRLQPVLEKHWPASAPLWLYYASANLPPRVRVWVDFLLEHFRNSTKNPLKISNL</sequence>
<evidence type="ECO:0000256" key="5">
    <source>
        <dbReference type="ARBA" id="ARBA00023163"/>
    </source>
</evidence>
<dbReference type="SUPFAM" id="SSF46785">
    <property type="entry name" value="Winged helix' DNA-binding domain"/>
    <property type="match status" value="1"/>
</dbReference>
<dbReference type="Pfam" id="PF00126">
    <property type="entry name" value="HTH_1"/>
    <property type="match status" value="1"/>
</dbReference>
<comment type="similarity">
    <text evidence="1">Belongs to the LysR transcriptional regulatory family.</text>
</comment>
<keyword evidence="9" id="KW-1185">Reference proteome</keyword>
<dbReference type="FunFam" id="1.10.10.10:FF:000001">
    <property type="entry name" value="LysR family transcriptional regulator"/>
    <property type="match status" value="1"/>
</dbReference>
<dbReference type="AlphaFoldDB" id="A0AAW7K739"/>
<dbReference type="EMBL" id="CPYD01000009">
    <property type="protein sequence ID" value="CNE80659.1"/>
    <property type="molecule type" value="Genomic_DNA"/>
</dbReference>
<dbReference type="EMBL" id="JAUEHU010000014">
    <property type="protein sequence ID" value="MDN0088499.1"/>
    <property type="molecule type" value="Genomic_DNA"/>
</dbReference>
<keyword evidence="5" id="KW-0804">Transcription</keyword>
<dbReference type="PROSITE" id="PS50931">
    <property type="entry name" value="HTH_LYSR"/>
    <property type="match status" value="1"/>
</dbReference>
<dbReference type="Proteomes" id="UP000040578">
    <property type="component" value="Unassembled WGS sequence"/>
</dbReference>
<evidence type="ECO:0000313" key="10">
    <source>
        <dbReference type="Proteomes" id="UP001167864"/>
    </source>
</evidence>
<dbReference type="InterPro" id="IPR005119">
    <property type="entry name" value="LysR_subst-bd"/>
</dbReference>
<dbReference type="Pfam" id="PF03466">
    <property type="entry name" value="LysR_substrate"/>
    <property type="match status" value="1"/>
</dbReference>
<evidence type="ECO:0000256" key="1">
    <source>
        <dbReference type="ARBA" id="ARBA00009437"/>
    </source>
</evidence>
<name>A0AAW7K739_9GAMM</name>
<dbReference type="PRINTS" id="PR00039">
    <property type="entry name" value="HTHLYSR"/>
</dbReference>
<reference evidence="7 9" key="1">
    <citation type="submission" date="2015-03" db="EMBL/GenBank/DDBJ databases">
        <authorList>
            <consortium name="Pathogen Informatics"/>
            <person name="Murphy D."/>
        </authorList>
    </citation>
    <scope>NUCLEOTIDE SEQUENCE [LARGE SCALE GENOMIC DNA]</scope>
    <source>
        <strain evidence="7">Type strain: CIP110231</strain>
        <strain evidence="9">type strain: CIP110231</strain>
    </source>
</reference>
<dbReference type="Proteomes" id="UP001167864">
    <property type="component" value="Unassembled WGS sequence"/>
</dbReference>
<dbReference type="SUPFAM" id="SSF53850">
    <property type="entry name" value="Periplasmic binding protein-like II"/>
    <property type="match status" value="1"/>
</dbReference>
<dbReference type="CDD" id="cd08422">
    <property type="entry name" value="PBP2_CrgA_like"/>
    <property type="match status" value="1"/>
</dbReference>
<dbReference type="GO" id="GO:0003700">
    <property type="term" value="F:DNA-binding transcription factor activity"/>
    <property type="evidence" value="ECO:0007669"/>
    <property type="project" value="InterPro"/>
</dbReference>
<dbReference type="GO" id="GO:0003677">
    <property type="term" value="F:DNA binding"/>
    <property type="evidence" value="ECO:0007669"/>
    <property type="project" value="UniProtKB-KW"/>
</dbReference>
<evidence type="ECO:0000256" key="3">
    <source>
        <dbReference type="ARBA" id="ARBA00023015"/>
    </source>
</evidence>
<reference evidence="8" key="2">
    <citation type="submission" date="2023-06" db="EMBL/GenBank/DDBJ databases">
        <authorList>
            <person name="Polev D.E."/>
            <person name="Saitova A.T."/>
            <person name="Bogumilchik E.A."/>
            <person name="Kokorina G.I."/>
            <person name="Voskresenskaia E.A."/>
        </authorList>
    </citation>
    <scope>NUCLEOTIDE SEQUENCE</scope>
    <source>
        <strain evidence="8">2145 StPb PI</strain>
    </source>
</reference>
<dbReference type="PANTHER" id="PTHR30537">
    <property type="entry name" value="HTH-TYPE TRANSCRIPTIONAL REGULATOR"/>
    <property type="match status" value="1"/>
</dbReference>
<evidence type="ECO:0000313" key="8">
    <source>
        <dbReference type="EMBL" id="MDN0088499.1"/>
    </source>
</evidence>
<keyword evidence="2" id="KW-0678">Repressor</keyword>